<dbReference type="EMBL" id="LT907978">
    <property type="protein sequence ID" value="SOB71949.1"/>
    <property type="molecule type" value="Genomic_DNA"/>
</dbReference>
<dbReference type="KEGG" id="ehl:EHLA_1230"/>
<dbReference type="AlphaFoldDB" id="A0A285PQQ1"/>
<proteinExistence type="predicted"/>
<dbReference type="Proteomes" id="UP000217549">
    <property type="component" value="Chromosome I"/>
</dbReference>
<keyword evidence="2" id="KW-1185">Reference proteome</keyword>
<organism evidence="1 2">
    <name type="scientific">Anaerobutyricum hallii</name>
    <dbReference type="NCBI Taxonomy" id="39488"/>
    <lineage>
        <taxon>Bacteria</taxon>
        <taxon>Bacillati</taxon>
        <taxon>Bacillota</taxon>
        <taxon>Clostridia</taxon>
        <taxon>Lachnospirales</taxon>
        <taxon>Lachnospiraceae</taxon>
        <taxon>Anaerobutyricum</taxon>
    </lineage>
</organism>
<sequence length="82" mass="9734">MAKLLGACFILMASYLFGVKIMERDAEHIRLLEEGELLYRILESEIRNTRTPLPLLFGELSERTDSLWHNFFLNFLLRYLKI</sequence>
<dbReference type="STRING" id="39488.ERS852450_01770"/>
<dbReference type="Pfam" id="PF09548">
    <property type="entry name" value="Spore_III_AB"/>
    <property type="match status" value="1"/>
</dbReference>
<name>A0A285PQQ1_9FIRM</name>
<evidence type="ECO:0000313" key="1">
    <source>
        <dbReference type="EMBL" id="SOB71949.1"/>
    </source>
</evidence>
<gene>
    <name evidence="1" type="ORF">EHLA_1230</name>
</gene>
<protein>
    <submittedName>
        <fullName evidence="1">Stage III sporulation protein AB (Spore_III_AB)</fullName>
    </submittedName>
</protein>
<dbReference type="InterPro" id="IPR014198">
    <property type="entry name" value="Spore_III_AB"/>
</dbReference>
<evidence type="ECO:0000313" key="2">
    <source>
        <dbReference type="Proteomes" id="UP000217549"/>
    </source>
</evidence>
<accession>A0A285PQQ1</accession>
<reference evidence="2" key="1">
    <citation type="submission" date="2017-09" db="EMBL/GenBank/DDBJ databases">
        <authorList>
            <person name="Shetty A S."/>
        </authorList>
    </citation>
    <scope>NUCLEOTIDE SEQUENCE [LARGE SCALE GENOMIC DNA]</scope>
</reference>